<gene>
    <name evidence="3" type="ORF">CLV67_105155</name>
</gene>
<dbReference type="InterPro" id="IPR036291">
    <property type="entry name" value="NAD(P)-bd_dom_sf"/>
</dbReference>
<dbReference type="OrthoDB" id="9798632at2"/>
<dbReference type="Pfam" id="PF01370">
    <property type="entry name" value="Epimerase"/>
    <property type="match status" value="1"/>
</dbReference>
<dbReference type="InterPro" id="IPR001509">
    <property type="entry name" value="Epimerase_deHydtase"/>
</dbReference>
<feature type="domain" description="NAD-dependent epimerase/dehydratase" evidence="2">
    <location>
        <begin position="3"/>
        <end position="78"/>
    </location>
</feature>
<dbReference type="SUPFAM" id="SSF51735">
    <property type="entry name" value="NAD(P)-binding Rossmann-fold domains"/>
    <property type="match status" value="1"/>
</dbReference>
<organism evidence="3 4">
    <name type="scientific">Actinoplanes italicus</name>
    <dbReference type="NCBI Taxonomy" id="113567"/>
    <lineage>
        <taxon>Bacteria</taxon>
        <taxon>Bacillati</taxon>
        <taxon>Actinomycetota</taxon>
        <taxon>Actinomycetes</taxon>
        <taxon>Micromonosporales</taxon>
        <taxon>Micromonosporaceae</taxon>
        <taxon>Actinoplanes</taxon>
    </lineage>
</organism>
<evidence type="ECO:0000259" key="2">
    <source>
        <dbReference type="Pfam" id="PF01370"/>
    </source>
</evidence>
<dbReference type="EMBL" id="PVMZ01000005">
    <property type="protein sequence ID" value="PRX21978.1"/>
    <property type="molecule type" value="Genomic_DNA"/>
</dbReference>
<keyword evidence="4" id="KW-1185">Reference proteome</keyword>
<dbReference type="Proteomes" id="UP000239415">
    <property type="component" value="Unassembled WGS sequence"/>
</dbReference>
<evidence type="ECO:0000313" key="4">
    <source>
        <dbReference type="Proteomes" id="UP000239415"/>
    </source>
</evidence>
<evidence type="ECO:0000256" key="1">
    <source>
        <dbReference type="ARBA" id="ARBA00004370"/>
    </source>
</evidence>
<dbReference type="GO" id="GO:0016020">
    <property type="term" value="C:membrane"/>
    <property type="evidence" value="ECO:0007669"/>
    <property type="project" value="UniProtKB-SubCell"/>
</dbReference>
<evidence type="ECO:0000313" key="3">
    <source>
        <dbReference type="EMBL" id="PRX21978.1"/>
    </source>
</evidence>
<dbReference type="AlphaFoldDB" id="A0A2T0KFN8"/>
<dbReference type="PANTHER" id="PTHR14097:SF8">
    <property type="entry name" value="NAD(P)-BINDING DOMAIN-CONTAINING PROTEIN"/>
    <property type="match status" value="1"/>
</dbReference>
<comment type="subcellular location">
    <subcellularLocation>
        <location evidence="1">Membrane</location>
    </subcellularLocation>
</comment>
<dbReference type="PANTHER" id="PTHR14097">
    <property type="entry name" value="OXIDOREDUCTASE HTATIP2"/>
    <property type="match status" value="1"/>
</dbReference>
<dbReference type="RefSeq" id="WP_106318521.1">
    <property type="nucleotide sequence ID" value="NZ_BOMO01000035.1"/>
</dbReference>
<accession>A0A2T0KFN8</accession>
<sequence>MQVVLFGATGMVGHGVLTALLEDPAIAGVTAVSRRRSGRSHPKLHEVIHTDFADYRHLASVFASAQATICLGTPSTGKSEAEYTRITRDYAVAAATAGPGGLFVYVSANRADSTSRTMWIRVKGRAEEALSAVHPRVFLVRPGLIRPCRGARPATRAQRIVYAVLTPFHPLLKRLFPRQVTTTDAIGQAVLRILHAPQTVPRALDNTLINQLGESDSARRSARC</sequence>
<reference evidence="3 4" key="1">
    <citation type="submission" date="2018-03" db="EMBL/GenBank/DDBJ databases">
        <title>Genomic Encyclopedia of Archaeal and Bacterial Type Strains, Phase II (KMG-II): from individual species to whole genera.</title>
        <authorList>
            <person name="Goeker M."/>
        </authorList>
    </citation>
    <scope>NUCLEOTIDE SEQUENCE [LARGE SCALE GENOMIC DNA]</scope>
    <source>
        <strain evidence="3 4">DSM 43146</strain>
    </source>
</reference>
<comment type="caution">
    <text evidence="3">The sequence shown here is derived from an EMBL/GenBank/DDBJ whole genome shotgun (WGS) entry which is preliminary data.</text>
</comment>
<name>A0A2T0KFN8_9ACTN</name>
<protein>
    <submittedName>
        <fullName evidence="3">Putative NAD(P)-binding protein</fullName>
    </submittedName>
</protein>
<dbReference type="Gene3D" id="3.40.50.720">
    <property type="entry name" value="NAD(P)-binding Rossmann-like Domain"/>
    <property type="match status" value="1"/>
</dbReference>
<proteinExistence type="predicted"/>